<gene>
    <name evidence="1" type="ORF">JEU22_04610</name>
</gene>
<sequence length="298" mass="33247">MSRDIELKRELKAKYGLEDGGIQPFSALADEYRTTDGAKLWLDIAFTKFMSAKPWPEDPFSVLGQIPEGLQDTSVMRVFLWHFPDFVARITGGREDYLELIGAAVQKSYTAICHVREEHETLETLDYLLTLDPDGVHRVVAHSTWGYSVLTPEFISKACGLSHRLAMLLEARELDGVDMGPLLMSATTEFDKIRSCGKGHLLTRALNTGLWPERYIKPAGLDSCIDSYAASGDESEKAVLIAYAATFPTAEVVQRMKHLGKEGAEILTELYSPAELKPFLRDLSLKNRGQILESEMGM</sequence>
<reference evidence="1" key="1">
    <citation type="submission" date="2020-12" db="EMBL/GenBank/DDBJ databases">
        <title>Enhanced detection system for hospital associated transmission using whole genome sequencing surveillance.</title>
        <authorList>
            <person name="Harrison L.H."/>
            <person name="Van Tyne D."/>
            <person name="Marsh J.W."/>
            <person name="Griffith M.P."/>
            <person name="Snyder D.J."/>
            <person name="Cooper V.S."/>
            <person name="Mustapha M."/>
        </authorList>
    </citation>
    <scope>NUCLEOTIDE SEQUENCE</scope>
    <source>
        <strain evidence="1">PSB00042</strain>
    </source>
</reference>
<dbReference type="EMBL" id="JAEHTE010000002">
    <property type="protein sequence ID" value="MBI6883186.1"/>
    <property type="molecule type" value="Genomic_DNA"/>
</dbReference>
<proteinExistence type="predicted"/>
<comment type="caution">
    <text evidence="1">The sequence shown here is derived from an EMBL/GenBank/DDBJ whole genome shotgun (WGS) entry which is preliminary data.</text>
</comment>
<dbReference type="RefSeq" id="WP_198746800.1">
    <property type="nucleotide sequence ID" value="NZ_JAEHTE010000002.1"/>
</dbReference>
<organism evidence="1 2">
    <name type="scientific">Pseudomonas putida</name>
    <name type="common">Arthrobacter siderocapsulatus</name>
    <dbReference type="NCBI Taxonomy" id="303"/>
    <lineage>
        <taxon>Bacteria</taxon>
        <taxon>Pseudomonadati</taxon>
        <taxon>Pseudomonadota</taxon>
        <taxon>Gammaproteobacteria</taxon>
        <taxon>Pseudomonadales</taxon>
        <taxon>Pseudomonadaceae</taxon>
        <taxon>Pseudomonas</taxon>
    </lineage>
</organism>
<name>A0A8I1ECL1_PSEPU</name>
<evidence type="ECO:0000313" key="1">
    <source>
        <dbReference type="EMBL" id="MBI6883186.1"/>
    </source>
</evidence>
<protein>
    <submittedName>
        <fullName evidence="1">Uncharacterized protein</fullName>
    </submittedName>
</protein>
<evidence type="ECO:0000313" key="2">
    <source>
        <dbReference type="Proteomes" id="UP000637061"/>
    </source>
</evidence>
<dbReference type="Proteomes" id="UP000637061">
    <property type="component" value="Unassembled WGS sequence"/>
</dbReference>
<accession>A0A8I1ECL1</accession>
<dbReference type="AlphaFoldDB" id="A0A8I1ECL1"/>